<organism evidence="1 2">
    <name type="scientific">Torulaspora globosa</name>
    <dbReference type="NCBI Taxonomy" id="48254"/>
    <lineage>
        <taxon>Eukaryota</taxon>
        <taxon>Fungi</taxon>
        <taxon>Dikarya</taxon>
        <taxon>Ascomycota</taxon>
        <taxon>Saccharomycotina</taxon>
        <taxon>Saccharomycetes</taxon>
        <taxon>Saccharomycetales</taxon>
        <taxon>Saccharomycetaceae</taxon>
        <taxon>Torulaspora</taxon>
    </lineage>
</organism>
<dbReference type="AlphaFoldDB" id="A0A7H9HQ09"/>
<proteinExistence type="predicted"/>
<reference evidence="1 2" key="1">
    <citation type="submission" date="2020-06" db="EMBL/GenBank/DDBJ databases">
        <title>The yeast mating-type switching endonuclease HO is a domesticated member of an unorthodox homing genetic element family.</title>
        <authorList>
            <person name="Coughlan A.Y."/>
            <person name="Lombardi L."/>
            <person name="Braun-Galleani S."/>
            <person name="Martos A.R."/>
            <person name="Galeote V."/>
            <person name="Bigey F."/>
            <person name="Dequin S."/>
            <person name="Byrne K.P."/>
            <person name="Wolfe K.H."/>
        </authorList>
    </citation>
    <scope>NUCLEOTIDE SEQUENCE [LARGE SCALE GENOMIC DNA]</scope>
    <source>
        <strain evidence="1 2">CBS2947</strain>
    </source>
</reference>
<name>A0A7H9HQ09_9SACH</name>
<accession>A0A7H9HQ09</accession>
<gene>
    <name evidence="1" type="ORF">HG537_0C04670</name>
</gene>
<dbReference type="Proteomes" id="UP000510647">
    <property type="component" value="Chromosome 3"/>
</dbReference>
<evidence type="ECO:0000313" key="1">
    <source>
        <dbReference type="EMBL" id="QLQ79818.1"/>
    </source>
</evidence>
<protein>
    <submittedName>
        <fullName evidence="1">Uncharacterized protein</fullName>
    </submittedName>
</protein>
<sequence>MVDLDELKNDSTRLRRLQKFSIEARDRIINDPLNDRALLSRSSSSSLDYLRSSVKAREELLEHIKAIWTQDNRTKDNQVEHGLRKLREVIISIFEQHNQDQEFILFTFDVYRLSYEYYHVKKEHHKLSNLVLASMVTNIPRNLVAEYAETYAICISHIERDTGKCLEFVNKWHSYGKLDDSYKRYVRMSMILNNRTESPEKWFELLKETPSSLLAYKLLRSTSAFIEMRDRCFTTVSRCYNQISVNFLLHYWLHDFLDEPELKIHLKTKINHYGTEIIEFKRTRR</sequence>
<dbReference type="EMBL" id="CP059269">
    <property type="protein sequence ID" value="QLQ79818.1"/>
    <property type="molecule type" value="Genomic_DNA"/>
</dbReference>
<keyword evidence="2" id="KW-1185">Reference proteome</keyword>
<evidence type="ECO:0000313" key="2">
    <source>
        <dbReference type="Proteomes" id="UP000510647"/>
    </source>
</evidence>
<dbReference type="OrthoDB" id="4035094at2759"/>